<protein>
    <recommendedName>
        <fullName evidence="1">PPM-type phosphatase domain-containing protein</fullName>
    </recommendedName>
</protein>
<proteinExistence type="predicted"/>
<dbReference type="Gene3D" id="3.60.40.10">
    <property type="entry name" value="PPM-type phosphatase domain"/>
    <property type="match status" value="1"/>
</dbReference>
<dbReference type="InterPro" id="IPR015655">
    <property type="entry name" value="PP2C"/>
</dbReference>
<keyword evidence="3" id="KW-1185">Reference proteome</keyword>
<dbReference type="AlphaFoldDB" id="A0A0C3P435"/>
<dbReference type="PROSITE" id="PS51746">
    <property type="entry name" value="PPM_2"/>
    <property type="match status" value="1"/>
</dbReference>
<dbReference type="PANTHER" id="PTHR13832">
    <property type="entry name" value="PROTEIN PHOSPHATASE 2C"/>
    <property type="match status" value="1"/>
</dbReference>
<dbReference type="GO" id="GO:0005739">
    <property type="term" value="C:mitochondrion"/>
    <property type="evidence" value="ECO:0007669"/>
    <property type="project" value="TreeGrafter"/>
</dbReference>
<evidence type="ECO:0000259" key="1">
    <source>
        <dbReference type="PROSITE" id="PS51746"/>
    </source>
</evidence>
<dbReference type="EMBL" id="KN840438">
    <property type="protein sequence ID" value="KIP12724.1"/>
    <property type="molecule type" value="Genomic_DNA"/>
</dbReference>
<dbReference type="OrthoDB" id="420076at2759"/>
<dbReference type="HOGENOM" id="CLU_021928_3_1_1"/>
<gene>
    <name evidence="2" type="ORF">PHLGIDRAFT_61478</name>
</gene>
<sequence>MLRRLWKPVVGTAVLVGAPGYLYFKYTQKPKPRDTFDLPVRVRGPDGKASMSTRAVPLLTKEEVEARLRAHAQTASTTRRGIVWKQATAFLAANDPIEDANASKIIERDPSEVSPAGDLMFFAVMDGHGGYNTSRLLSRVLIPAVALELNLLINEPSSYMPKMGTLENLKALLKPTIAATLPFDANPELIALAIQRAFTNLDSEIVDAPLRLIAQSMLEGGDKEKPQQIPDLSKHPMAEAMIKPAICALLALFDTAHRNLYVACTGDSRAVAGVWEESPDGNGFWRVDVLTEDQTGRNPNELRRMQAEHPKDEASTVIMRGRVLGGLEPSRAFGDARYKWSADVQALLNKAFFDGAGQAMRSAPALLKTPPYVTSRPVVTHRELSFLPGPDADKPKGKSTLKFVVLATDGLWDELSSEQVVALVGGYLAGLKGTVPKSELRHLVPTTTGNTVEGKQKRQKSEEEGSWAFVDDNVSTHLIRNAFGGGDEEKLRQLLSIPSPLARRYRDDLTCTVVYWEEGREEDARTSNFSPEQVKAKL</sequence>
<dbReference type="CDD" id="cd00143">
    <property type="entry name" value="PP2Cc"/>
    <property type="match status" value="1"/>
</dbReference>
<dbReference type="Pfam" id="PF00481">
    <property type="entry name" value="PP2C"/>
    <property type="match status" value="1"/>
</dbReference>
<dbReference type="STRING" id="745531.A0A0C3P435"/>
<accession>A0A0C3P435</accession>
<dbReference type="PANTHER" id="PTHR13832:SF792">
    <property type="entry name" value="GM14286P"/>
    <property type="match status" value="1"/>
</dbReference>
<dbReference type="Proteomes" id="UP000053257">
    <property type="component" value="Unassembled WGS sequence"/>
</dbReference>
<feature type="domain" description="PPM-type phosphatase" evidence="1">
    <location>
        <begin position="98"/>
        <end position="516"/>
    </location>
</feature>
<dbReference type="InterPro" id="IPR001932">
    <property type="entry name" value="PPM-type_phosphatase-like_dom"/>
</dbReference>
<dbReference type="InterPro" id="IPR036457">
    <property type="entry name" value="PPM-type-like_dom_sf"/>
</dbReference>
<organism evidence="2 3">
    <name type="scientific">Phlebiopsis gigantea (strain 11061_1 CR5-6)</name>
    <name type="common">White-rot fungus</name>
    <name type="synonym">Peniophora gigantea</name>
    <dbReference type="NCBI Taxonomy" id="745531"/>
    <lineage>
        <taxon>Eukaryota</taxon>
        <taxon>Fungi</taxon>
        <taxon>Dikarya</taxon>
        <taxon>Basidiomycota</taxon>
        <taxon>Agaricomycotina</taxon>
        <taxon>Agaricomycetes</taxon>
        <taxon>Polyporales</taxon>
        <taxon>Phanerochaetaceae</taxon>
        <taxon>Phlebiopsis</taxon>
    </lineage>
</organism>
<reference evidence="2 3" key="1">
    <citation type="journal article" date="2014" name="PLoS Genet.">
        <title>Analysis of the Phlebiopsis gigantea genome, transcriptome and secretome provides insight into its pioneer colonization strategies of wood.</title>
        <authorList>
            <person name="Hori C."/>
            <person name="Ishida T."/>
            <person name="Igarashi K."/>
            <person name="Samejima M."/>
            <person name="Suzuki H."/>
            <person name="Master E."/>
            <person name="Ferreira P."/>
            <person name="Ruiz-Duenas F.J."/>
            <person name="Held B."/>
            <person name="Canessa P."/>
            <person name="Larrondo L.F."/>
            <person name="Schmoll M."/>
            <person name="Druzhinina I.S."/>
            <person name="Kubicek C.P."/>
            <person name="Gaskell J.A."/>
            <person name="Kersten P."/>
            <person name="St John F."/>
            <person name="Glasner J."/>
            <person name="Sabat G."/>
            <person name="Splinter BonDurant S."/>
            <person name="Syed K."/>
            <person name="Yadav J."/>
            <person name="Mgbeahuruike A.C."/>
            <person name="Kovalchuk A."/>
            <person name="Asiegbu F.O."/>
            <person name="Lackner G."/>
            <person name="Hoffmeister D."/>
            <person name="Rencoret J."/>
            <person name="Gutierrez A."/>
            <person name="Sun H."/>
            <person name="Lindquist E."/>
            <person name="Barry K."/>
            <person name="Riley R."/>
            <person name="Grigoriev I.V."/>
            <person name="Henrissat B."/>
            <person name="Kues U."/>
            <person name="Berka R.M."/>
            <person name="Martinez A.T."/>
            <person name="Covert S.F."/>
            <person name="Blanchette R.A."/>
            <person name="Cullen D."/>
        </authorList>
    </citation>
    <scope>NUCLEOTIDE SEQUENCE [LARGE SCALE GENOMIC DNA]</scope>
    <source>
        <strain evidence="2 3">11061_1 CR5-6</strain>
    </source>
</reference>
<dbReference type="GO" id="GO:0004741">
    <property type="term" value="F:[pyruvate dehydrogenase (acetyl-transferring)]-phosphatase activity"/>
    <property type="evidence" value="ECO:0007669"/>
    <property type="project" value="TreeGrafter"/>
</dbReference>
<dbReference type="SMART" id="SM00332">
    <property type="entry name" value="PP2Cc"/>
    <property type="match status" value="1"/>
</dbReference>
<evidence type="ECO:0000313" key="2">
    <source>
        <dbReference type="EMBL" id="KIP12724.1"/>
    </source>
</evidence>
<name>A0A0C3P435_PHLG1</name>
<dbReference type="SUPFAM" id="SSF81606">
    <property type="entry name" value="PP2C-like"/>
    <property type="match status" value="1"/>
</dbReference>
<evidence type="ECO:0000313" key="3">
    <source>
        <dbReference type="Proteomes" id="UP000053257"/>
    </source>
</evidence>